<accession>A0AB37ZL88</accession>
<comment type="caution">
    <text evidence="2">The sequence shown here is derived from an EMBL/GenBank/DDBJ whole genome shotgun (WGS) entry which is preliminary data.</text>
</comment>
<proteinExistence type="predicted"/>
<sequence>MERVSVNSSNIASVGHESASQTLEIEFLTGGIYEYYDVPEDVYQELISASSVGGYFAQRVKNVYGFSRVG</sequence>
<feature type="domain" description="KTSC" evidence="1">
    <location>
        <begin position="7"/>
        <end position="64"/>
    </location>
</feature>
<dbReference type="InterPro" id="IPR025309">
    <property type="entry name" value="KTSC_dom"/>
</dbReference>
<reference evidence="2 3" key="1">
    <citation type="submission" date="2016-10" db="EMBL/GenBank/DDBJ databases">
        <authorList>
            <person name="Varghese N."/>
            <person name="Submissions S."/>
        </authorList>
    </citation>
    <scope>NUCLEOTIDE SEQUENCE [LARGE SCALE GENOMIC DNA]</scope>
    <source>
        <strain evidence="2 3">BS2122</strain>
    </source>
</reference>
<organism evidence="2 3">
    <name type="scientific">Pseudomonas syringae</name>
    <dbReference type="NCBI Taxonomy" id="317"/>
    <lineage>
        <taxon>Bacteria</taxon>
        <taxon>Pseudomonadati</taxon>
        <taxon>Pseudomonadota</taxon>
        <taxon>Gammaproteobacteria</taxon>
        <taxon>Pseudomonadales</taxon>
        <taxon>Pseudomonadaceae</taxon>
        <taxon>Pseudomonas</taxon>
    </lineage>
</organism>
<dbReference type="RefSeq" id="WP_074806997.1">
    <property type="nucleotide sequence ID" value="NZ_FNHM01000005.1"/>
</dbReference>
<dbReference type="Pfam" id="PF13619">
    <property type="entry name" value="KTSC"/>
    <property type="match status" value="1"/>
</dbReference>
<protein>
    <submittedName>
        <fullName evidence="2">KTSC domain-containing protein</fullName>
    </submittedName>
</protein>
<dbReference type="AlphaFoldDB" id="A0AB37ZL88"/>
<evidence type="ECO:0000313" key="3">
    <source>
        <dbReference type="Proteomes" id="UP000183853"/>
    </source>
</evidence>
<dbReference type="Proteomes" id="UP000183853">
    <property type="component" value="Unassembled WGS sequence"/>
</dbReference>
<gene>
    <name evidence="2" type="ORF">SAMN05444505_10585</name>
</gene>
<evidence type="ECO:0000313" key="2">
    <source>
        <dbReference type="EMBL" id="SDM94140.1"/>
    </source>
</evidence>
<name>A0AB37ZL88_PSESX</name>
<dbReference type="EMBL" id="FNHM01000005">
    <property type="protein sequence ID" value="SDM94140.1"/>
    <property type="molecule type" value="Genomic_DNA"/>
</dbReference>
<evidence type="ECO:0000259" key="1">
    <source>
        <dbReference type="Pfam" id="PF13619"/>
    </source>
</evidence>